<evidence type="ECO:0000256" key="1">
    <source>
        <dbReference type="ARBA" id="ARBA00004651"/>
    </source>
</evidence>
<evidence type="ECO:0000256" key="6">
    <source>
        <dbReference type="ARBA" id="ARBA00023136"/>
    </source>
</evidence>
<feature type="transmembrane region" description="Helical" evidence="7">
    <location>
        <begin position="143"/>
        <end position="158"/>
    </location>
</feature>
<keyword evidence="3" id="KW-1003">Cell membrane</keyword>
<dbReference type="Pfam" id="PF01925">
    <property type="entry name" value="TauE"/>
    <property type="match status" value="1"/>
</dbReference>
<reference evidence="8" key="1">
    <citation type="submission" date="2020-05" db="EMBL/GenBank/DDBJ databases">
        <authorList>
            <person name="Chiriac C."/>
            <person name="Salcher M."/>
            <person name="Ghai R."/>
            <person name="Kavagutti S V."/>
        </authorList>
    </citation>
    <scope>NUCLEOTIDE SEQUENCE</scope>
</reference>
<feature type="transmembrane region" description="Helical" evidence="7">
    <location>
        <begin position="106"/>
        <end position="123"/>
    </location>
</feature>
<feature type="transmembrane region" description="Helical" evidence="7">
    <location>
        <begin position="79"/>
        <end position="99"/>
    </location>
</feature>
<evidence type="ECO:0000256" key="2">
    <source>
        <dbReference type="ARBA" id="ARBA00022448"/>
    </source>
</evidence>
<evidence type="ECO:0000256" key="3">
    <source>
        <dbReference type="ARBA" id="ARBA00022475"/>
    </source>
</evidence>
<evidence type="ECO:0000256" key="4">
    <source>
        <dbReference type="ARBA" id="ARBA00022692"/>
    </source>
</evidence>
<organism evidence="8">
    <name type="scientific">freshwater metagenome</name>
    <dbReference type="NCBI Taxonomy" id="449393"/>
    <lineage>
        <taxon>unclassified sequences</taxon>
        <taxon>metagenomes</taxon>
        <taxon>ecological metagenomes</taxon>
    </lineage>
</organism>
<dbReference type="AlphaFoldDB" id="A0A6J6T437"/>
<name>A0A6J6T437_9ZZZZ</name>
<dbReference type="InterPro" id="IPR002781">
    <property type="entry name" value="TM_pro_TauE-like"/>
</dbReference>
<dbReference type="InterPro" id="IPR052017">
    <property type="entry name" value="TSUP"/>
</dbReference>
<feature type="transmembrane region" description="Helical" evidence="7">
    <location>
        <begin position="165"/>
        <end position="185"/>
    </location>
</feature>
<evidence type="ECO:0000256" key="7">
    <source>
        <dbReference type="SAM" id="Phobius"/>
    </source>
</evidence>
<dbReference type="PANTHER" id="PTHR30269:SF0">
    <property type="entry name" value="MEMBRANE TRANSPORTER PROTEIN YFCA-RELATED"/>
    <property type="match status" value="1"/>
</dbReference>
<gene>
    <name evidence="8" type="ORF">UFOPK2827_00046</name>
</gene>
<dbReference type="EMBL" id="CAEZZE010000003">
    <property type="protein sequence ID" value="CAB4741926.1"/>
    <property type="molecule type" value="Genomic_DNA"/>
</dbReference>
<comment type="subcellular location">
    <subcellularLocation>
        <location evidence="1">Cell membrane</location>
        <topology evidence="1">Multi-pass membrane protein</topology>
    </subcellularLocation>
</comment>
<keyword evidence="6 7" id="KW-0472">Membrane</keyword>
<sequence length="257" mass="26597">MLSDISTLTLVFILVAAFSAGFVDAIAGGGGLIQLPALLISFPDREVAEVAGTNKLGSIFGTSAAALNYRRNIKTDPKLLLAMVLPAFIGSGSGSLLATQISTEQLKVAIVVMLVAVFVYTLARPDLGKVEVLKGAAKRQRTVGAVAGLTIGFYDGFIGPGTGTLLMIVLVAALGFAFVGASAIAKVVNVATNFASILVFGISGSIMWVVGLAVGICNLAGGIIGSHVAIRRGSDFVRKFYLVVTFALIVRVLFDLF</sequence>
<protein>
    <submittedName>
        <fullName evidence="8">Unannotated protein</fullName>
    </submittedName>
</protein>
<keyword evidence="5 7" id="KW-1133">Transmembrane helix</keyword>
<evidence type="ECO:0000256" key="5">
    <source>
        <dbReference type="ARBA" id="ARBA00022989"/>
    </source>
</evidence>
<feature type="transmembrane region" description="Helical" evidence="7">
    <location>
        <begin position="197"/>
        <end position="224"/>
    </location>
</feature>
<keyword evidence="2" id="KW-0813">Transport</keyword>
<feature type="transmembrane region" description="Helical" evidence="7">
    <location>
        <begin position="236"/>
        <end position="254"/>
    </location>
</feature>
<dbReference type="PANTHER" id="PTHR30269">
    <property type="entry name" value="TRANSMEMBRANE PROTEIN YFCA"/>
    <property type="match status" value="1"/>
</dbReference>
<evidence type="ECO:0000313" key="8">
    <source>
        <dbReference type="EMBL" id="CAB4741926.1"/>
    </source>
</evidence>
<dbReference type="GO" id="GO:0005886">
    <property type="term" value="C:plasma membrane"/>
    <property type="evidence" value="ECO:0007669"/>
    <property type="project" value="UniProtKB-SubCell"/>
</dbReference>
<accession>A0A6J6T437</accession>
<keyword evidence="4 7" id="KW-0812">Transmembrane</keyword>
<proteinExistence type="predicted"/>